<feature type="non-terminal residue" evidence="2">
    <location>
        <position position="94"/>
    </location>
</feature>
<dbReference type="Pfam" id="PF12796">
    <property type="entry name" value="Ank_2"/>
    <property type="match status" value="1"/>
</dbReference>
<dbReference type="InterPro" id="IPR036770">
    <property type="entry name" value="Ankyrin_rpt-contain_sf"/>
</dbReference>
<protein>
    <submittedName>
        <fullName evidence="2">Ankyrin</fullName>
    </submittedName>
</protein>
<organism evidence="2 3">
    <name type="scientific">Canariomyces notabilis</name>
    <dbReference type="NCBI Taxonomy" id="2074819"/>
    <lineage>
        <taxon>Eukaryota</taxon>
        <taxon>Fungi</taxon>
        <taxon>Dikarya</taxon>
        <taxon>Ascomycota</taxon>
        <taxon>Pezizomycotina</taxon>
        <taxon>Sordariomycetes</taxon>
        <taxon>Sordariomycetidae</taxon>
        <taxon>Sordariales</taxon>
        <taxon>Chaetomiaceae</taxon>
        <taxon>Canariomyces</taxon>
    </lineage>
</organism>
<dbReference type="Proteomes" id="UP001302812">
    <property type="component" value="Unassembled WGS sequence"/>
</dbReference>
<dbReference type="GeneID" id="89934613"/>
<reference evidence="2" key="1">
    <citation type="journal article" date="2023" name="Mol. Phylogenet. Evol.">
        <title>Genome-scale phylogeny and comparative genomics of the fungal order Sordariales.</title>
        <authorList>
            <person name="Hensen N."/>
            <person name="Bonometti L."/>
            <person name="Westerberg I."/>
            <person name="Brannstrom I.O."/>
            <person name="Guillou S."/>
            <person name="Cros-Aarteil S."/>
            <person name="Calhoun S."/>
            <person name="Haridas S."/>
            <person name="Kuo A."/>
            <person name="Mondo S."/>
            <person name="Pangilinan J."/>
            <person name="Riley R."/>
            <person name="LaButti K."/>
            <person name="Andreopoulos B."/>
            <person name="Lipzen A."/>
            <person name="Chen C."/>
            <person name="Yan M."/>
            <person name="Daum C."/>
            <person name="Ng V."/>
            <person name="Clum A."/>
            <person name="Steindorff A."/>
            <person name="Ohm R.A."/>
            <person name="Martin F."/>
            <person name="Silar P."/>
            <person name="Natvig D.O."/>
            <person name="Lalanne C."/>
            <person name="Gautier V."/>
            <person name="Ament-Velasquez S.L."/>
            <person name="Kruys A."/>
            <person name="Hutchinson M.I."/>
            <person name="Powell A.J."/>
            <person name="Barry K."/>
            <person name="Miller A.N."/>
            <person name="Grigoriev I.V."/>
            <person name="Debuchy R."/>
            <person name="Gladieux P."/>
            <person name="Hiltunen Thoren M."/>
            <person name="Johannesson H."/>
        </authorList>
    </citation>
    <scope>NUCLEOTIDE SEQUENCE</scope>
    <source>
        <strain evidence="2">CBS 508.74</strain>
    </source>
</reference>
<keyword evidence="3" id="KW-1185">Reference proteome</keyword>
<evidence type="ECO:0000313" key="3">
    <source>
        <dbReference type="Proteomes" id="UP001302812"/>
    </source>
</evidence>
<feature type="non-terminal residue" evidence="2">
    <location>
        <position position="1"/>
    </location>
</feature>
<dbReference type="Gene3D" id="1.25.40.20">
    <property type="entry name" value="Ankyrin repeat-containing domain"/>
    <property type="match status" value="1"/>
</dbReference>
<dbReference type="EMBL" id="MU853366">
    <property type="protein sequence ID" value="KAK4108081.1"/>
    <property type="molecule type" value="Genomic_DNA"/>
</dbReference>
<evidence type="ECO:0000256" key="1">
    <source>
        <dbReference type="PROSITE-ProRule" id="PRU00023"/>
    </source>
</evidence>
<dbReference type="SMART" id="SM00248">
    <property type="entry name" value="ANK"/>
    <property type="match status" value="2"/>
</dbReference>
<keyword evidence="1" id="KW-0040">ANK repeat</keyword>
<dbReference type="PANTHER" id="PTHR24121">
    <property type="entry name" value="NO MECHANORECEPTOR POTENTIAL C, ISOFORM D-RELATED"/>
    <property type="match status" value="1"/>
</dbReference>
<dbReference type="PROSITE" id="PS50297">
    <property type="entry name" value="ANK_REP_REGION"/>
    <property type="match status" value="1"/>
</dbReference>
<name>A0AAN6QED2_9PEZI</name>
<accession>A0AAN6QED2</accession>
<dbReference type="InterPro" id="IPR002110">
    <property type="entry name" value="Ankyrin_rpt"/>
</dbReference>
<proteinExistence type="predicted"/>
<gene>
    <name evidence="2" type="ORF">N656DRAFT_676426</name>
</gene>
<feature type="repeat" description="ANK" evidence="1">
    <location>
        <begin position="13"/>
        <end position="33"/>
    </location>
</feature>
<dbReference type="AlphaFoldDB" id="A0AAN6QED2"/>
<dbReference type="PROSITE" id="PS50088">
    <property type="entry name" value="ANK_REPEAT"/>
    <property type="match status" value="1"/>
</dbReference>
<dbReference type="SUPFAM" id="SSF48403">
    <property type="entry name" value="Ankyrin repeat"/>
    <property type="match status" value="1"/>
</dbReference>
<dbReference type="PANTHER" id="PTHR24121:SF23">
    <property type="entry name" value="NO MECHANORECEPTOR POTENTIAL C, ISOFORM H"/>
    <property type="match status" value="1"/>
</dbReference>
<sequence>LIDGVSIHEKTKDGETALHLAARKGHFRVLKLLASQSPVHVLNAKDKNGWTVAHRAISSGNDEMFLWLTKHPLIDLGLRDKHGRRPVAFAAAYG</sequence>
<dbReference type="RefSeq" id="XP_064665651.1">
    <property type="nucleotide sequence ID" value="XM_064810488.1"/>
</dbReference>
<evidence type="ECO:0000313" key="2">
    <source>
        <dbReference type="EMBL" id="KAK4108081.1"/>
    </source>
</evidence>
<reference evidence="2" key="2">
    <citation type="submission" date="2023-05" db="EMBL/GenBank/DDBJ databases">
        <authorList>
            <consortium name="Lawrence Berkeley National Laboratory"/>
            <person name="Steindorff A."/>
            <person name="Hensen N."/>
            <person name="Bonometti L."/>
            <person name="Westerberg I."/>
            <person name="Brannstrom I.O."/>
            <person name="Guillou S."/>
            <person name="Cros-Aarteil S."/>
            <person name="Calhoun S."/>
            <person name="Haridas S."/>
            <person name="Kuo A."/>
            <person name="Mondo S."/>
            <person name="Pangilinan J."/>
            <person name="Riley R."/>
            <person name="Labutti K."/>
            <person name="Andreopoulos B."/>
            <person name="Lipzen A."/>
            <person name="Chen C."/>
            <person name="Yanf M."/>
            <person name="Daum C."/>
            <person name="Ng V."/>
            <person name="Clum A."/>
            <person name="Ohm R."/>
            <person name="Martin F."/>
            <person name="Silar P."/>
            <person name="Natvig D."/>
            <person name="Lalanne C."/>
            <person name="Gautier V."/>
            <person name="Ament-Velasquez S.L."/>
            <person name="Kruys A."/>
            <person name="Hutchinson M.I."/>
            <person name="Powell A.J."/>
            <person name="Barry K."/>
            <person name="Miller A.N."/>
            <person name="Grigoriev I.V."/>
            <person name="Debuchy R."/>
            <person name="Gladieux P."/>
            <person name="Thoren M.H."/>
            <person name="Johannesson H."/>
        </authorList>
    </citation>
    <scope>NUCLEOTIDE SEQUENCE</scope>
    <source>
        <strain evidence="2">CBS 508.74</strain>
    </source>
</reference>
<comment type="caution">
    <text evidence="2">The sequence shown here is derived from an EMBL/GenBank/DDBJ whole genome shotgun (WGS) entry which is preliminary data.</text>
</comment>